<keyword evidence="1" id="KW-0245">EGF-like domain</keyword>
<dbReference type="AlphaFoldDB" id="A0A401QB80"/>
<evidence type="ECO:0000256" key="1">
    <source>
        <dbReference type="ARBA" id="ARBA00022536"/>
    </source>
</evidence>
<dbReference type="InterPro" id="IPR049883">
    <property type="entry name" value="NOTCH1_EGF-like"/>
</dbReference>
<feature type="domain" description="EGF-like calcium-binding" evidence="3">
    <location>
        <begin position="17"/>
        <end position="62"/>
    </location>
</feature>
<dbReference type="SUPFAM" id="SSF57196">
    <property type="entry name" value="EGF/Laminin"/>
    <property type="match status" value="1"/>
</dbReference>
<sequence>MSCGTGYELTENNQCKDIDECKIETHNCGFDFICQNTQGSFRCRPKMQCGSGFLQDALGNCIGRKQFHFTVGFRS</sequence>
<dbReference type="PROSITE" id="PS01187">
    <property type="entry name" value="EGF_CA"/>
    <property type="match status" value="1"/>
</dbReference>
<organism evidence="4 5">
    <name type="scientific">Scyliorhinus torazame</name>
    <name type="common">Cloudy catshark</name>
    <name type="synonym">Catulus torazame</name>
    <dbReference type="NCBI Taxonomy" id="75743"/>
    <lineage>
        <taxon>Eukaryota</taxon>
        <taxon>Metazoa</taxon>
        <taxon>Chordata</taxon>
        <taxon>Craniata</taxon>
        <taxon>Vertebrata</taxon>
        <taxon>Chondrichthyes</taxon>
        <taxon>Elasmobranchii</taxon>
        <taxon>Galeomorphii</taxon>
        <taxon>Galeoidea</taxon>
        <taxon>Carcharhiniformes</taxon>
        <taxon>Scyliorhinidae</taxon>
        <taxon>Scyliorhinus</taxon>
    </lineage>
</organism>
<proteinExistence type="predicted"/>
<keyword evidence="5" id="KW-1185">Reference proteome</keyword>
<dbReference type="Proteomes" id="UP000288216">
    <property type="component" value="Unassembled WGS sequence"/>
</dbReference>
<evidence type="ECO:0000313" key="5">
    <source>
        <dbReference type="Proteomes" id="UP000288216"/>
    </source>
</evidence>
<evidence type="ECO:0000256" key="2">
    <source>
        <dbReference type="ARBA" id="ARBA00023157"/>
    </source>
</evidence>
<gene>
    <name evidence="4" type="ORF">scyTo_0021668</name>
</gene>
<dbReference type="OrthoDB" id="4062651at2759"/>
<reference evidence="4 5" key="1">
    <citation type="journal article" date="2018" name="Nat. Ecol. Evol.">
        <title>Shark genomes provide insights into elasmobranch evolution and the origin of vertebrates.</title>
        <authorList>
            <person name="Hara Y"/>
            <person name="Yamaguchi K"/>
            <person name="Onimaru K"/>
            <person name="Kadota M"/>
            <person name="Koyanagi M"/>
            <person name="Keeley SD"/>
            <person name="Tatsumi K"/>
            <person name="Tanaka K"/>
            <person name="Motone F"/>
            <person name="Kageyama Y"/>
            <person name="Nozu R"/>
            <person name="Adachi N"/>
            <person name="Nishimura O"/>
            <person name="Nakagawa R"/>
            <person name="Tanegashima C"/>
            <person name="Kiyatake I"/>
            <person name="Matsumoto R"/>
            <person name="Murakumo K"/>
            <person name="Nishida K"/>
            <person name="Terakita A"/>
            <person name="Kuratani S"/>
            <person name="Sato K"/>
            <person name="Hyodo S Kuraku.S."/>
        </authorList>
    </citation>
    <scope>NUCLEOTIDE SEQUENCE [LARGE SCALE GENOMIC DNA]</scope>
</reference>
<dbReference type="SMART" id="SM00179">
    <property type="entry name" value="EGF_CA"/>
    <property type="match status" value="1"/>
</dbReference>
<keyword evidence="2" id="KW-1015">Disulfide bond</keyword>
<evidence type="ECO:0000313" key="4">
    <source>
        <dbReference type="EMBL" id="GCB82645.1"/>
    </source>
</evidence>
<comment type="caution">
    <text evidence="4">The sequence shown here is derived from an EMBL/GenBank/DDBJ whole genome shotgun (WGS) entry which is preliminary data.</text>
</comment>
<dbReference type="FunFam" id="2.10.25.10:FF:000108">
    <property type="entry name" value="Fibulin-1"/>
    <property type="match status" value="1"/>
</dbReference>
<dbReference type="Gene3D" id="2.10.25.10">
    <property type="entry name" value="Laminin"/>
    <property type="match status" value="1"/>
</dbReference>
<dbReference type="InterPro" id="IPR001881">
    <property type="entry name" value="EGF-like_Ca-bd_dom"/>
</dbReference>
<name>A0A401QB80_SCYTO</name>
<dbReference type="EMBL" id="BFAA01019649">
    <property type="protein sequence ID" value="GCB82645.1"/>
    <property type="molecule type" value="Genomic_DNA"/>
</dbReference>
<dbReference type="Pfam" id="PF07645">
    <property type="entry name" value="EGF_CA"/>
    <property type="match status" value="1"/>
</dbReference>
<dbReference type="GO" id="GO:0005509">
    <property type="term" value="F:calcium ion binding"/>
    <property type="evidence" value="ECO:0007669"/>
    <property type="project" value="InterPro"/>
</dbReference>
<evidence type="ECO:0000259" key="3">
    <source>
        <dbReference type="SMART" id="SM00179"/>
    </source>
</evidence>
<dbReference type="STRING" id="75743.A0A401QB80"/>
<dbReference type="InterPro" id="IPR018097">
    <property type="entry name" value="EGF_Ca-bd_CS"/>
</dbReference>
<accession>A0A401QB80</accession>
<protein>
    <recommendedName>
        <fullName evidence="3">EGF-like calcium-binding domain-containing protein</fullName>
    </recommendedName>
</protein>